<dbReference type="CDD" id="cd13896">
    <property type="entry name" value="CuRO_3_CopA"/>
    <property type="match status" value="1"/>
</dbReference>
<keyword evidence="1" id="KW-0479">Metal-binding</keyword>
<organism evidence="7 8">
    <name type="scientific">Dietzia natronolimnaea</name>
    <dbReference type="NCBI Taxonomy" id="161920"/>
    <lineage>
        <taxon>Bacteria</taxon>
        <taxon>Bacillati</taxon>
        <taxon>Actinomycetota</taxon>
        <taxon>Actinomycetes</taxon>
        <taxon>Mycobacteriales</taxon>
        <taxon>Dietziaceae</taxon>
        <taxon>Dietzia</taxon>
    </lineage>
</organism>
<evidence type="ECO:0000256" key="3">
    <source>
        <dbReference type="ARBA" id="ARBA00023008"/>
    </source>
</evidence>
<keyword evidence="3" id="KW-0186">Copper</keyword>
<evidence type="ECO:0000259" key="4">
    <source>
        <dbReference type="Pfam" id="PF00394"/>
    </source>
</evidence>
<dbReference type="InterPro" id="IPR002355">
    <property type="entry name" value="Cu_oxidase_Cu_BS"/>
</dbReference>
<accession>A0A2A2WPZ7</accession>
<dbReference type="RefSeq" id="WP_095718238.1">
    <property type="nucleotide sequence ID" value="NZ_NTGA01000016.1"/>
</dbReference>
<dbReference type="PROSITE" id="PS51257">
    <property type="entry name" value="PROKAR_LIPOPROTEIN"/>
    <property type="match status" value="1"/>
</dbReference>
<dbReference type="InterPro" id="IPR001117">
    <property type="entry name" value="Cu-oxidase_2nd"/>
</dbReference>
<dbReference type="InterPro" id="IPR008972">
    <property type="entry name" value="Cupredoxin"/>
</dbReference>
<dbReference type="PROSITE" id="PS00079">
    <property type="entry name" value="MULTICOPPER_OXIDASE1"/>
    <property type="match status" value="2"/>
</dbReference>
<dbReference type="GO" id="GO:0005507">
    <property type="term" value="F:copper ion binding"/>
    <property type="evidence" value="ECO:0007669"/>
    <property type="project" value="InterPro"/>
</dbReference>
<keyword evidence="8" id="KW-1185">Reference proteome</keyword>
<dbReference type="InterPro" id="IPR034279">
    <property type="entry name" value="CuRO_3_CopA"/>
</dbReference>
<dbReference type="PANTHER" id="PTHR11709">
    <property type="entry name" value="MULTI-COPPER OXIDASE"/>
    <property type="match status" value="1"/>
</dbReference>
<feature type="domain" description="Plastocyanin-like" evidence="5">
    <location>
        <begin position="402"/>
        <end position="505"/>
    </location>
</feature>
<dbReference type="SUPFAM" id="SSF49503">
    <property type="entry name" value="Cupredoxins"/>
    <property type="match status" value="3"/>
</dbReference>
<dbReference type="InterPro" id="IPR011707">
    <property type="entry name" value="Cu-oxidase-like_N"/>
</dbReference>
<feature type="domain" description="Plastocyanin-like" evidence="4">
    <location>
        <begin position="257"/>
        <end position="349"/>
    </location>
</feature>
<dbReference type="CDD" id="cd13861">
    <property type="entry name" value="CuRO_1_CumA_like"/>
    <property type="match status" value="1"/>
</dbReference>
<evidence type="ECO:0000259" key="6">
    <source>
        <dbReference type="Pfam" id="PF07732"/>
    </source>
</evidence>
<name>A0A2A2WPZ7_9ACTN</name>
<dbReference type="InterPro" id="IPR045087">
    <property type="entry name" value="Cu-oxidase_fam"/>
</dbReference>
<evidence type="ECO:0000313" key="8">
    <source>
        <dbReference type="Proteomes" id="UP000218810"/>
    </source>
</evidence>
<dbReference type="Gene3D" id="2.60.40.420">
    <property type="entry name" value="Cupredoxins - blue copper proteins"/>
    <property type="match status" value="3"/>
</dbReference>
<gene>
    <name evidence="7" type="ORF">CEY15_09570</name>
</gene>
<protein>
    <submittedName>
        <fullName evidence="7">Copper oxidase</fullName>
    </submittedName>
</protein>
<evidence type="ECO:0000313" key="7">
    <source>
        <dbReference type="EMBL" id="PAY23282.1"/>
    </source>
</evidence>
<dbReference type="InterPro" id="IPR006311">
    <property type="entry name" value="TAT_signal"/>
</dbReference>
<evidence type="ECO:0000256" key="2">
    <source>
        <dbReference type="ARBA" id="ARBA00023002"/>
    </source>
</evidence>
<proteinExistence type="predicted"/>
<dbReference type="InterPro" id="IPR033138">
    <property type="entry name" value="Cu_oxidase_CS"/>
</dbReference>
<dbReference type="CDD" id="cd13870">
    <property type="entry name" value="CuRO_2_CopA_like_1"/>
    <property type="match status" value="1"/>
</dbReference>
<keyword evidence="2" id="KW-0560">Oxidoreductase</keyword>
<dbReference type="PANTHER" id="PTHR11709:SF394">
    <property type="entry name" value="FI03373P-RELATED"/>
    <property type="match status" value="1"/>
</dbReference>
<dbReference type="AlphaFoldDB" id="A0A2A2WPZ7"/>
<comment type="caution">
    <text evidence="7">The sequence shown here is derived from an EMBL/GenBank/DDBJ whole genome shotgun (WGS) entry which is preliminary data.</text>
</comment>
<dbReference type="Pfam" id="PF00394">
    <property type="entry name" value="Cu-oxidase"/>
    <property type="match status" value="1"/>
</dbReference>
<dbReference type="GO" id="GO:0016491">
    <property type="term" value="F:oxidoreductase activity"/>
    <property type="evidence" value="ECO:0007669"/>
    <property type="project" value="UniProtKB-KW"/>
</dbReference>
<evidence type="ECO:0000259" key="5">
    <source>
        <dbReference type="Pfam" id="PF07731"/>
    </source>
</evidence>
<dbReference type="OrthoDB" id="345021at2"/>
<dbReference type="Pfam" id="PF07731">
    <property type="entry name" value="Cu-oxidase_2"/>
    <property type="match status" value="1"/>
</dbReference>
<dbReference type="PROSITE" id="PS51318">
    <property type="entry name" value="TAT"/>
    <property type="match status" value="1"/>
</dbReference>
<dbReference type="InterPro" id="IPR011706">
    <property type="entry name" value="Cu-oxidase_C"/>
</dbReference>
<sequence>MSELTRRSFLLGSALAGAGALVACSGAGPPTGTPVQPLSDAVRRAELARRSAGQRVVSARLTPRPVDVDLGGRVVSTWGYDPSLPGPLLRARVGDLLKVEVDNQLPAETSVHWHGLALSNDMDGAPGLTQDPIAPGGRFAYEFTVPHAGTYFYHSHSGLQLDRGLYGPLIVDDPNEPGDHEHEWIVVLDDWLDGTGRTPDDVARDLGIGDAAGMGSGSGMGRMGAMDHGGMRGMGATDTGSETMLSPMLGGAGDVSYPLYLVSGRVPEDPMVFNATPGERARIRLINAGADTAFRVALGGHRMTITHTDGFPVVPQDTDALMVGMGERFDVLVTLGDGVFPLFAQAEGKTGHGQALVRTAAGDLPTRSRPDELDRQVLFGTDLAPRADVRLEEKGHDVYHSLDMGGTMSPYRWTLNGRAHPDITSLDVNEGQRVRMRMRNMSDMFHPMHLHGHTFALPDTGLRKDTVTIRPMRTVEIEFDADNPGQWALHCHNAYHQEAGMMTTLSYLA</sequence>
<dbReference type="Proteomes" id="UP000218810">
    <property type="component" value="Unassembled WGS sequence"/>
</dbReference>
<dbReference type="PROSITE" id="PS00080">
    <property type="entry name" value="MULTICOPPER_OXIDASE2"/>
    <property type="match status" value="1"/>
</dbReference>
<feature type="domain" description="Plastocyanin-like" evidence="6">
    <location>
        <begin position="72"/>
        <end position="175"/>
    </location>
</feature>
<dbReference type="Pfam" id="PF07732">
    <property type="entry name" value="Cu-oxidase_3"/>
    <property type="match status" value="1"/>
</dbReference>
<dbReference type="EMBL" id="NTGA01000016">
    <property type="protein sequence ID" value="PAY23282.1"/>
    <property type="molecule type" value="Genomic_DNA"/>
</dbReference>
<reference evidence="8" key="1">
    <citation type="submission" date="2017-09" db="EMBL/GenBank/DDBJ databases">
        <authorList>
            <person name="Zhang Y."/>
            <person name="Huang X."/>
            <person name="Liu J."/>
            <person name="Lu L."/>
            <person name="Peng K."/>
        </authorList>
    </citation>
    <scope>NUCLEOTIDE SEQUENCE [LARGE SCALE GENOMIC DNA]</scope>
    <source>
        <strain evidence="8">S-XJ-1</strain>
    </source>
</reference>
<evidence type="ECO:0000256" key="1">
    <source>
        <dbReference type="ARBA" id="ARBA00022723"/>
    </source>
</evidence>